<reference evidence="1 2" key="1">
    <citation type="submission" date="2020-03" db="EMBL/GenBank/DDBJ databases">
        <title>Salinimicrobium sp. nov, isolated from SCS.</title>
        <authorList>
            <person name="Cao W.R."/>
        </authorList>
    </citation>
    <scope>NUCLEOTIDE SEQUENCE [LARGE SCALE GENOMIC DNA]</scope>
    <source>
        <strain evidence="2">J15B91</strain>
    </source>
</reference>
<dbReference type="PANTHER" id="PTHR12526">
    <property type="entry name" value="GLYCOSYLTRANSFERASE"/>
    <property type="match status" value="1"/>
</dbReference>
<comment type="caution">
    <text evidence="1">The sequence shown here is derived from an EMBL/GenBank/DDBJ whole genome shotgun (WGS) entry which is preliminary data.</text>
</comment>
<dbReference type="EMBL" id="JAAVJR010001074">
    <property type="protein sequence ID" value="NJW55363.1"/>
    <property type="molecule type" value="Genomic_DNA"/>
</dbReference>
<dbReference type="Pfam" id="PF13692">
    <property type="entry name" value="Glyco_trans_1_4"/>
    <property type="match status" value="1"/>
</dbReference>
<accession>A0ABX1D866</accession>
<sequence>VDNPLAYIKAADVLVLPSIIEGLPGVLLEAMYCKTPVVAYDVGGISEIVLPHTGRLIPKGNEHAFATAILDTFNSPDSSKIENAYKLVLRDYLNAKIAKEFLHAYNSLIASKN</sequence>
<dbReference type="Proteomes" id="UP000703674">
    <property type="component" value="Unassembled WGS sequence"/>
</dbReference>
<gene>
    <name evidence="1" type="ORF">HC175_20835</name>
</gene>
<evidence type="ECO:0000313" key="1">
    <source>
        <dbReference type="EMBL" id="NJW55363.1"/>
    </source>
</evidence>
<dbReference type="Gene3D" id="3.40.50.2000">
    <property type="entry name" value="Glycogen Phosphorylase B"/>
    <property type="match status" value="2"/>
</dbReference>
<name>A0ABX1D866_9FLAO</name>
<organism evidence="1 2">
    <name type="scientific">Salinimicrobium oceani</name>
    <dbReference type="NCBI Taxonomy" id="2722702"/>
    <lineage>
        <taxon>Bacteria</taxon>
        <taxon>Pseudomonadati</taxon>
        <taxon>Bacteroidota</taxon>
        <taxon>Flavobacteriia</taxon>
        <taxon>Flavobacteriales</taxon>
        <taxon>Flavobacteriaceae</taxon>
        <taxon>Salinimicrobium</taxon>
    </lineage>
</organism>
<evidence type="ECO:0000313" key="2">
    <source>
        <dbReference type="Proteomes" id="UP000703674"/>
    </source>
</evidence>
<keyword evidence="2" id="KW-1185">Reference proteome</keyword>
<feature type="non-terminal residue" evidence="1">
    <location>
        <position position="1"/>
    </location>
</feature>
<dbReference type="RefSeq" id="WP_168139899.1">
    <property type="nucleotide sequence ID" value="NZ_JAAVJR010001074.1"/>
</dbReference>
<protein>
    <submittedName>
        <fullName evidence="1">Glycosyltransferase family 4 protein</fullName>
    </submittedName>
</protein>
<proteinExistence type="predicted"/>
<dbReference type="SUPFAM" id="SSF53756">
    <property type="entry name" value="UDP-Glycosyltransferase/glycogen phosphorylase"/>
    <property type="match status" value="1"/>
</dbReference>